<feature type="transmembrane region" description="Helical" evidence="7">
    <location>
        <begin position="94"/>
        <end position="117"/>
    </location>
</feature>
<organism evidence="10 11">
    <name type="scientific">Pedobacter insulae</name>
    <dbReference type="NCBI Taxonomy" id="414048"/>
    <lineage>
        <taxon>Bacteria</taxon>
        <taxon>Pseudomonadati</taxon>
        <taxon>Bacteroidota</taxon>
        <taxon>Sphingobacteriia</taxon>
        <taxon>Sphingobacteriales</taxon>
        <taxon>Sphingobacteriaceae</taxon>
        <taxon>Pedobacter</taxon>
    </lineage>
</organism>
<evidence type="ECO:0000259" key="9">
    <source>
        <dbReference type="Pfam" id="PF13515"/>
    </source>
</evidence>
<accession>A0A1I2YCY3</accession>
<feature type="transmembrane region" description="Helical" evidence="7">
    <location>
        <begin position="435"/>
        <end position="455"/>
    </location>
</feature>
<dbReference type="Proteomes" id="UP000199666">
    <property type="component" value="Unassembled WGS sequence"/>
</dbReference>
<dbReference type="STRING" id="414048.SAMN04489864_10720"/>
<feature type="transmembrane region" description="Helical" evidence="7">
    <location>
        <begin position="509"/>
        <end position="526"/>
    </location>
</feature>
<keyword evidence="3 7" id="KW-0812">Transmembrane</keyword>
<keyword evidence="5 7" id="KW-0472">Membrane</keyword>
<protein>
    <submittedName>
        <fullName evidence="10">Uncharacterized membrane protein YccC</fullName>
    </submittedName>
</protein>
<keyword evidence="2" id="KW-1003">Cell membrane</keyword>
<keyword evidence="4 7" id="KW-1133">Transmembrane helix</keyword>
<evidence type="ECO:0000256" key="5">
    <source>
        <dbReference type="ARBA" id="ARBA00023136"/>
    </source>
</evidence>
<dbReference type="GO" id="GO:0005886">
    <property type="term" value="C:plasma membrane"/>
    <property type="evidence" value="ECO:0007669"/>
    <property type="project" value="UniProtKB-SubCell"/>
</dbReference>
<evidence type="ECO:0000313" key="10">
    <source>
        <dbReference type="EMBL" id="SFH23560.1"/>
    </source>
</evidence>
<feature type="domain" description="Integral membrane protein YccS N-terminal" evidence="8">
    <location>
        <begin position="135"/>
        <end position="347"/>
    </location>
</feature>
<feature type="transmembrane region" description="Helical" evidence="7">
    <location>
        <begin position="560"/>
        <end position="580"/>
    </location>
</feature>
<proteinExistence type="inferred from homology"/>
<evidence type="ECO:0000256" key="7">
    <source>
        <dbReference type="SAM" id="Phobius"/>
    </source>
</evidence>
<reference evidence="10 11" key="1">
    <citation type="submission" date="2016-10" db="EMBL/GenBank/DDBJ databases">
        <authorList>
            <person name="de Groot N.N."/>
        </authorList>
    </citation>
    <scope>NUCLEOTIDE SEQUENCE [LARGE SCALE GENOMIC DNA]</scope>
    <source>
        <strain evidence="10 11">DSM 18684</strain>
    </source>
</reference>
<evidence type="ECO:0000256" key="4">
    <source>
        <dbReference type="ARBA" id="ARBA00022989"/>
    </source>
</evidence>
<dbReference type="PANTHER" id="PTHR30509">
    <property type="entry name" value="P-HYDROXYBENZOIC ACID EFFLUX PUMP SUBUNIT-RELATED"/>
    <property type="match status" value="1"/>
</dbReference>
<dbReference type="InterPro" id="IPR049453">
    <property type="entry name" value="Memb_transporter_dom"/>
</dbReference>
<evidence type="ECO:0000256" key="6">
    <source>
        <dbReference type="ARBA" id="ARBA00043993"/>
    </source>
</evidence>
<name>A0A1I2YCY3_9SPHI</name>
<feature type="transmembrane region" description="Helical" evidence="7">
    <location>
        <begin position="531"/>
        <end position="548"/>
    </location>
</feature>
<feature type="domain" description="Integral membrane bound transporter" evidence="9">
    <location>
        <begin position="450"/>
        <end position="572"/>
    </location>
</feature>
<evidence type="ECO:0000256" key="2">
    <source>
        <dbReference type="ARBA" id="ARBA00022475"/>
    </source>
</evidence>
<feature type="transmembrane region" description="Helical" evidence="7">
    <location>
        <begin position="202"/>
        <end position="224"/>
    </location>
</feature>
<sequence>MINWLTILPGVKVWRLSTGFFSFYFFCKSIILIGLILNNKKFSLIGFLVSSDLVLHLREMANRKGKEIRLFFAELGGEELSDALRNTMAIIMPLLVFFYLGMPQLAIGIATGTLLIANADLPGNRSDKLQGAWLAILLFPTVAIVTVLCLSQIILLSVWIGLLTFSLMMTSVFGQRIGAIGLLSVILATFTIGLHPASALNYGFYIFLGVIWYHLVSLTQIMLLPYRSLTRALRKCTKQTAALMELRASGYDPTAPLSGFNERNIRLHLKVNASHELIRRLLLSDNLAMREESIKGKKMLAKSMALIDLYEQASAVHHDYPYLRATLAGSNALELIGDSIICLAKQLDKGVTENKELLDDKIAKLVRLSQGSDEKSELIGKLLANLRQTRLLVEKVNGQKHTVGDPSILRFQEFISEEGFNWELLLKELNIDSPIFRFALRLAILLAFSIVILFVFPGDRYGYWLPLTLIVVSRPSYGPTKKRNIERIVGTLIGLVVGWGVLVMTDSNTFQLLFAAAFLYSFFVFFNSRYWLSAMGITAAVVLSLAVYHGHPLNILSDRLLFTLMGCTMGVFATFLFPIWQSGRLKDLFVKVLIANRDYLYQVSIADEENGMHQVRLARKRAYQTLSVLSEAMLLSATEPKWKRVELGAARQIQLLCFQCNGLIAAMSSGKDNRSAPYDQHLLDGMDQCIAQCIKSDLPNWKAVGYATTASEQPMEISGVITKLYTCFSK</sequence>
<evidence type="ECO:0000259" key="8">
    <source>
        <dbReference type="Pfam" id="PF12805"/>
    </source>
</evidence>
<keyword evidence="11" id="KW-1185">Reference proteome</keyword>
<feature type="transmembrane region" description="Helical" evidence="7">
    <location>
        <begin position="20"/>
        <end position="37"/>
    </location>
</feature>
<evidence type="ECO:0000256" key="1">
    <source>
        <dbReference type="ARBA" id="ARBA00004651"/>
    </source>
</evidence>
<evidence type="ECO:0000313" key="11">
    <source>
        <dbReference type="Proteomes" id="UP000199666"/>
    </source>
</evidence>
<evidence type="ECO:0000256" key="3">
    <source>
        <dbReference type="ARBA" id="ARBA00022692"/>
    </source>
</evidence>
<dbReference type="PANTHER" id="PTHR30509:SF9">
    <property type="entry name" value="MULTIDRUG RESISTANCE PROTEIN MDTO"/>
    <property type="match status" value="1"/>
</dbReference>
<dbReference type="Pfam" id="PF13515">
    <property type="entry name" value="FUSC_2"/>
    <property type="match status" value="1"/>
</dbReference>
<feature type="transmembrane region" description="Helical" evidence="7">
    <location>
        <begin position="132"/>
        <end position="165"/>
    </location>
</feature>
<feature type="transmembrane region" description="Helical" evidence="7">
    <location>
        <begin position="484"/>
        <end position="503"/>
    </location>
</feature>
<dbReference type="Pfam" id="PF12805">
    <property type="entry name" value="FUSC-like"/>
    <property type="match status" value="1"/>
</dbReference>
<feature type="transmembrane region" description="Helical" evidence="7">
    <location>
        <begin position="177"/>
        <end position="196"/>
    </location>
</feature>
<dbReference type="AlphaFoldDB" id="A0A1I2YCY3"/>
<comment type="similarity">
    <text evidence="6">Belongs to the YccS/YhfK family.</text>
</comment>
<dbReference type="OrthoDB" id="8670769at2"/>
<dbReference type="InterPro" id="IPR032692">
    <property type="entry name" value="YccS_N"/>
</dbReference>
<gene>
    <name evidence="10" type="ORF">SAMN04489864_10720</name>
</gene>
<comment type="subcellular location">
    <subcellularLocation>
        <location evidence="1">Cell membrane</location>
        <topology evidence="1">Multi-pass membrane protein</topology>
    </subcellularLocation>
</comment>
<dbReference type="EMBL" id="FOPP01000007">
    <property type="protein sequence ID" value="SFH23560.1"/>
    <property type="molecule type" value="Genomic_DNA"/>
</dbReference>